<dbReference type="AlphaFoldDB" id="Q7UI72"/>
<dbReference type="HOGENOM" id="CLU_2119175_0_0_0"/>
<dbReference type="Proteomes" id="UP000001025">
    <property type="component" value="Chromosome"/>
</dbReference>
<dbReference type="InParanoid" id="Q7UI72"/>
<evidence type="ECO:0000313" key="1">
    <source>
        <dbReference type="EMBL" id="CAD77742.1"/>
    </source>
</evidence>
<proteinExistence type="predicted"/>
<name>Q7UI72_RHOBA</name>
<dbReference type="KEGG" id="rba:RB12716"/>
<keyword evidence="2" id="KW-1185">Reference proteome</keyword>
<sequence>MRSDDANPTNEKRKHRVVGLFSHTAPICQIKTKTASQSLPAKRCQVPFWKNRQFPRWHPPDFWVGRCTRPIAFAHRRNLVRVRLFKAQNVTTRAVVFRVTDARGSVPRGPGQIA</sequence>
<accession>Q7UI72</accession>
<dbReference type="EnsemblBacteria" id="CAD77742">
    <property type="protein sequence ID" value="CAD77742"/>
    <property type="gene ID" value="RB12716"/>
</dbReference>
<dbReference type="EMBL" id="BX294155">
    <property type="protein sequence ID" value="CAD77742.1"/>
    <property type="molecule type" value="Genomic_DNA"/>
</dbReference>
<gene>
    <name evidence="1" type="ordered locus">RB12716</name>
</gene>
<organism evidence="1 2">
    <name type="scientific">Rhodopirellula baltica (strain DSM 10527 / NCIMB 13988 / SH1)</name>
    <dbReference type="NCBI Taxonomy" id="243090"/>
    <lineage>
        <taxon>Bacteria</taxon>
        <taxon>Pseudomonadati</taxon>
        <taxon>Planctomycetota</taxon>
        <taxon>Planctomycetia</taxon>
        <taxon>Pirellulales</taxon>
        <taxon>Pirellulaceae</taxon>
        <taxon>Rhodopirellula</taxon>
    </lineage>
</organism>
<evidence type="ECO:0000313" key="2">
    <source>
        <dbReference type="Proteomes" id="UP000001025"/>
    </source>
</evidence>
<protein>
    <submittedName>
        <fullName evidence="1">Uncharacterized protein</fullName>
    </submittedName>
</protein>
<reference evidence="1 2" key="1">
    <citation type="journal article" date="2003" name="Proc. Natl. Acad. Sci. U.S.A.">
        <title>Complete genome sequence of the marine planctomycete Pirellula sp. strain 1.</title>
        <authorList>
            <person name="Gloeckner F.O."/>
            <person name="Kube M."/>
            <person name="Bauer M."/>
            <person name="Teeling H."/>
            <person name="Lombardot T."/>
            <person name="Ludwig W."/>
            <person name="Gade D."/>
            <person name="Beck A."/>
            <person name="Borzym K."/>
            <person name="Heitmann K."/>
            <person name="Rabus R."/>
            <person name="Schlesner H."/>
            <person name="Amann R."/>
            <person name="Reinhardt R."/>
        </authorList>
    </citation>
    <scope>NUCLEOTIDE SEQUENCE [LARGE SCALE GENOMIC DNA]</scope>
    <source>
        <strain evidence="2">DSM 10527 / NCIMB 13988 / SH1</strain>
    </source>
</reference>